<dbReference type="PANTHER" id="PTHR45138:SF9">
    <property type="entry name" value="DIGUANYLATE CYCLASE DGCM-RELATED"/>
    <property type="match status" value="1"/>
</dbReference>
<dbReference type="PANTHER" id="PTHR45138">
    <property type="entry name" value="REGULATORY COMPONENTS OF SENSORY TRANSDUCTION SYSTEM"/>
    <property type="match status" value="1"/>
</dbReference>
<keyword evidence="1" id="KW-0472">Membrane</keyword>
<sequence>MTDRKQMVFMLMILSLVLTVLPTMFIMSFGELNPIKTFVVIFSYTLMLCIFGLEIYDRRVKNTKQEVTALLEKEKMINGTLISINNEDKLKNVLALEIERIQYYDQSSSVIFFDVDRLGTINTYYGYHVGDQLLIEIIRMTQANIGEDDQLARIKGDTFAIILPNKPKQTAYLLAEKLQRILNQMNFAQVGRVSCRFAVLGLFKTSEEDKVIELAYEKLAQSKAFGKGSII</sequence>
<feature type="transmembrane region" description="Helical" evidence="1">
    <location>
        <begin position="7"/>
        <end position="29"/>
    </location>
</feature>
<evidence type="ECO:0000259" key="2">
    <source>
        <dbReference type="PROSITE" id="PS50887"/>
    </source>
</evidence>
<evidence type="ECO:0000313" key="4">
    <source>
        <dbReference type="Proteomes" id="UP000746471"/>
    </source>
</evidence>
<accession>A0ABS5PPR3</accession>
<dbReference type="InterPro" id="IPR029787">
    <property type="entry name" value="Nucleotide_cyclase"/>
</dbReference>
<dbReference type="Pfam" id="PF00990">
    <property type="entry name" value="GGDEF"/>
    <property type="match status" value="1"/>
</dbReference>
<keyword evidence="1" id="KW-1133">Transmembrane helix</keyword>
<dbReference type="CDD" id="cd01949">
    <property type="entry name" value="GGDEF"/>
    <property type="match status" value="1"/>
</dbReference>
<dbReference type="EMBL" id="JAHBCL010000011">
    <property type="protein sequence ID" value="MBS7526576.1"/>
    <property type="molecule type" value="Genomic_DNA"/>
</dbReference>
<dbReference type="PROSITE" id="PS50887">
    <property type="entry name" value="GGDEF"/>
    <property type="match status" value="1"/>
</dbReference>
<proteinExistence type="predicted"/>
<dbReference type="InterPro" id="IPR050469">
    <property type="entry name" value="Diguanylate_Cyclase"/>
</dbReference>
<reference evidence="3 4" key="1">
    <citation type="submission" date="2021-05" db="EMBL/GenBank/DDBJ databases">
        <title>Fusibacter ferrireducens sp. nov., an anaerobic, sulfur- and Fe-reducing bacterium isolated from the mangrove sediment.</title>
        <authorList>
            <person name="Qiu D."/>
        </authorList>
    </citation>
    <scope>NUCLEOTIDE SEQUENCE [LARGE SCALE GENOMIC DNA]</scope>
    <source>
        <strain evidence="3 4">DSM 12116</strain>
    </source>
</reference>
<feature type="transmembrane region" description="Helical" evidence="1">
    <location>
        <begin position="35"/>
        <end position="56"/>
    </location>
</feature>
<dbReference type="Proteomes" id="UP000746471">
    <property type="component" value="Unassembled WGS sequence"/>
</dbReference>
<dbReference type="NCBIfam" id="TIGR00254">
    <property type="entry name" value="GGDEF"/>
    <property type="match status" value="1"/>
</dbReference>
<gene>
    <name evidence="3" type="ORF">KHM83_07800</name>
</gene>
<name>A0ABS5PPR3_9FIRM</name>
<dbReference type="RefSeq" id="WP_213236434.1">
    <property type="nucleotide sequence ID" value="NZ_JAHBCL010000011.1"/>
</dbReference>
<evidence type="ECO:0000256" key="1">
    <source>
        <dbReference type="SAM" id="Phobius"/>
    </source>
</evidence>
<feature type="domain" description="GGDEF" evidence="2">
    <location>
        <begin position="106"/>
        <end position="231"/>
    </location>
</feature>
<evidence type="ECO:0000313" key="3">
    <source>
        <dbReference type="EMBL" id="MBS7526576.1"/>
    </source>
</evidence>
<keyword evidence="1" id="KW-0812">Transmembrane</keyword>
<dbReference type="InterPro" id="IPR043128">
    <property type="entry name" value="Rev_trsase/Diguanyl_cyclase"/>
</dbReference>
<dbReference type="SMART" id="SM00267">
    <property type="entry name" value="GGDEF"/>
    <property type="match status" value="1"/>
</dbReference>
<comment type="caution">
    <text evidence="3">The sequence shown here is derived from an EMBL/GenBank/DDBJ whole genome shotgun (WGS) entry which is preliminary data.</text>
</comment>
<organism evidence="3 4">
    <name type="scientific">Fusibacter paucivorans</name>
    <dbReference type="NCBI Taxonomy" id="76009"/>
    <lineage>
        <taxon>Bacteria</taxon>
        <taxon>Bacillati</taxon>
        <taxon>Bacillota</taxon>
        <taxon>Clostridia</taxon>
        <taxon>Eubacteriales</taxon>
        <taxon>Eubacteriales Family XII. Incertae Sedis</taxon>
        <taxon>Fusibacter</taxon>
    </lineage>
</organism>
<protein>
    <submittedName>
        <fullName evidence="3">GGDEF domain-containing protein</fullName>
    </submittedName>
</protein>
<dbReference type="InterPro" id="IPR000160">
    <property type="entry name" value="GGDEF_dom"/>
</dbReference>
<dbReference type="SUPFAM" id="SSF55073">
    <property type="entry name" value="Nucleotide cyclase"/>
    <property type="match status" value="1"/>
</dbReference>
<keyword evidence="4" id="KW-1185">Reference proteome</keyword>
<dbReference type="Gene3D" id="3.30.70.270">
    <property type="match status" value="1"/>
</dbReference>